<dbReference type="Pfam" id="PF00072">
    <property type="entry name" value="Response_reg"/>
    <property type="match status" value="1"/>
</dbReference>
<dbReference type="CDD" id="cd17574">
    <property type="entry name" value="REC_OmpR"/>
    <property type="match status" value="1"/>
</dbReference>
<accession>A0ABV8GRD7</accession>
<evidence type="ECO:0000256" key="3">
    <source>
        <dbReference type="ARBA" id="ARBA00023012"/>
    </source>
</evidence>
<feature type="domain" description="Response regulatory" evidence="9">
    <location>
        <begin position="5"/>
        <end position="118"/>
    </location>
</feature>
<name>A0ABV8GRD7_9BACI</name>
<dbReference type="Pfam" id="PF00486">
    <property type="entry name" value="Trans_reg_C"/>
    <property type="match status" value="1"/>
</dbReference>
<keyword evidence="6" id="KW-0804">Transcription</keyword>
<dbReference type="Proteomes" id="UP001595772">
    <property type="component" value="Unassembled WGS sequence"/>
</dbReference>
<gene>
    <name evidence="11" type="ORF">ACFOUV_00425</name>
</gene>
<evidence type="ECO:0000259" key="10">
    <source>
        <dbReference type="PROSITE" id="PS51755"/>
    </source>
</evidence>
<dbReference type="SUPFAM" id="SSF52172">
    <property type="entry name" value="CheY-like"/>
    <property type="match status" value="1"/>
</dbReference>
<dbReference type="PANTHER" id="PTHR48111">
    <property type="entry name" value="REGULATOR OF RPOS"/>
    <property type="match status" value="1"/>
</dbReference>
<evidence type="ECO:0000313" key="11">
    <source>
        <dbReference type="EMBL" id="MFC4022275.1"/>
    </source>
</evidence>
<dbReference type="InterPro" id="IPR039420">
    <property type="entry name" value="WalR-like"/>
</dbReference>
<dbReference type="Gene3D" id="6.10.250.690">
    <property type="match status" value="1"/>
</dbReference>
<evidence type="ECO:0000256" key="7">
    <source>
        <dbReference type="PROSITE-ProRule" id="PRU00169"/>
    </source>
</evidence>
<dbReference type="Gene3D" id="1.10.10.10">
    <property type="entry name" value="Winged helix-like DNA-binding domain superfamily/Winged helix DNA-binding domain"/>
    <property type="match status" value="1"/>
</dbReference>
<dbReference type="SMART" id="SM00862">
    <property type="entry name" value="Trans_reg_C"/>
    <property type="match status" value="1"/>
</dbReference>
<dbReference type="Gene3D" id="3.40.50.2300">
    <property type="match status" value="1"/>
</dbReference>
<dbReference type="SMART" id="SM00448">
    <property type="entry name" value="REC"/>
    <property type="match status" value="1"/>
</dbReference>
<keyword evidence="12" id="KW-1185">Reference proteome</keyword>
<comment type="caution">
    <text evidence="11">The sequence shown here is derived from an EMBL/GenBank/DDBJ whole genome shotgun (WGS) entry which is preliminary data.</text>
</comment>
<evidence type="ECO:0000256" key="4">
    <source>
        <dbReference type="ARBA" id="ARBA00023015"/>
    </source>
</evidence>
<keyword evidence="5 8" id="KW-0238">DNA-binding</keyword>
<keyword evidence="4" id="KW-0805">Transcription regulation</keyword>
<evidence type="ECO:0000313" key="12">
    <source>
        <dbReference type="Proteomes" id="UP001595772"/>
    </source>
</evidence>
<dbReference type="InterPro" id="IPR001867">
    <property type="entry name" value="OmpR/PhoB-type_DNA-bd"/>
</dbReference>
<dbReference type="PROSITE" id="PS51755">
    <property type="entry name" value="OMPR_PHOB"/>
    <property type="match status" value="1"/>
</dbReference>
<keyword evidence="2 7" id="KW-0597">Phosphoprotein</keyword>
<keyword evidence="3" id="KW-0902">Two-component regulatory system</keyword>
<protein>
    <submittedName>
        <fullName evidence="11">Response regulator transcription factor</fullName>
    </submittedName>
</protein>
<dbReference type="PANTHER" id="PTHR48111:SF40">
    <property type="entry name" value="PHOSPHATE REGULON TRANSCRIPTIONAL REGULATORY PROTEIN PHOB"/>
    <property type="match status" value="1"/>
</dbReference>
<dbReference type="RefSeq" id="WP_379494793.1">
    <property type="nucleotide sequence ID" value="NZ_JBHSAO010000001.1"/>
</dbReference>
<evidence type="ECO:0000259" key="9">
    <source>
        <dbReference type="PROSITE" id="PS50110"/>
    </source>
</evidence>
<evidence type="ECO:0000256" key="2">
    <source>
        <dbReference type="ARBA" id="ARBA00022553"/>
    </source>
</evidence>
<dbReference type="InterPro" id="IPR011006">
    <property type="entry name" value="CheY-like_superfamily"/>
</dbReference>
<dbReference type="CDD" id="cd00383">
    <property type="entry name" value="trans_reg_C"/>
    <property type="match status" value="1"/>
</dbReference>
<feature type="domain" description="OmpR/PhoB-type" evidence="10">
    <location>
        <begin position="132"/>
        <end position="231"/>
    </location>
</feature>
<organism evidence="11 12">
    <name type="scientific">Oceanobacillus longus</name>
    <dbReference type="NCBI Taxonomy" id="930120"/>
    <lineage>
        <taxon>Bacteria</taxon>
        <taxon>Bacillati</taxon>
        <taxon>Bacillota</taxon>
        <taxon>Bacilli</taxon>
        <taxon>Bacillales</taxon>
        <taxon>Bacillaceae</taxon>
        <taxon>Oceanobacillus</taxon>
    </lineage>
</organism>
<dbReference type="InterPro" id="IPR001789">
    <property type="entry name" value="Sig_transdc_resp-reg_receiver"/>
</dbReference>
<feature type="modified residue" description="4-aspartylphosphate" evidence="7">
    <location>
        <position position="53"/>
    </location>
</feature>
<feature type="DNA-binding region" description="OmpR/PhoB-type" evidence="8">
    <location>
        <begin position="132"/>
        <end position="231"/>
    </location>
</feature>
<dbReference type="InterPro" id="IPR016032">
    <property type="entry name" value="Sig_transdc_resp-reg_C-effctor"/>
</dbReference>
<dbReference type="EMBL" id="JBHSAO010000001">
    <property type="protein sequence ID" value="MFC4022275.1"/>
    <property type="molecule type" value="Genomic_DNA"/>
</dbReference>
<proteinExistence type="predicted"/>
<dbReference type="PROSITE" id="PS50110">
    <property type="entry name" value="RESPONSE_REGULATORY"/>
    <property type="match status" value="1"/>
</dbReference>
<evidence type="ECO:0000256" key="5">
    <source>
        <dbReference type="ARBA" id="ARBA00023125"/>
    </source>
</evidence>
<evidence type="ECO:0000256" key="1">
    <source>
        <dbReference type="ARBA" id="ARBA00004496"/>
    </source>
</evidence>
<reference evidence="12" key="1">
    <citation type="journal article" date="2019" name="Int. J. Syst. Evol. Microbiol.">
        <title>The Global Catalogue of Microorganisms (GCM) 10K type strain sequencing project: providing services to taxonomists for standard genome sequencing and annotation.</title>
        <authorList>
            <consortium name="The Broad Institute Genomics Platform"/>
            <consortium name="The Broad Institute Genome Sequencing Center for Infectious Disease"/>
            <person name="Wu L."/>
            <person name="Ma J."/>
        </authorList>
    </citation>
    <scope>NUCLEOTIDE SEQUENCE [LARGE SCALE GENOMIC DNA]</scope>
    <source>
        <strain evidence="12">IBRC-M 10703</strain>
    </source>
</reference>
<comment type="subcellular location">
    <subcellularLocation>
        <location evidence="1">Cytoplasm</location>
    </subcellularLocation>
</comment>
<sequence>MSKEIILIVEDDADICHLIQLYLEKDYHVIMAEDGKKAIERFHAHSPDLILLDILLPEIDGLEVCRRIRNVNEEVPILFLSSRSEYEDRILGLDAGADDYIIKPFDPGEVLARVKAHLRRKEIALKQSNENVSLMKFGDLEVNLDNYTVLRNGDRVHLYAKEIQLLFFLIQHPNHVFSIEQLYERIWGENKFGDYKTVKVHISNIRKKLEINPAKPEFITTVRGFGYKFSPEN</sequence>
<evidence type="ECO:0000256" key="8">
    <source>
        <dbReference type="PROSITE-ProRule" id="PRU01091"/>
    </source>
</evidence>
<evidence type="ECO:0000256" key="6">
    <source>
        <dbReference type="ARBA" id="ARBA00023163"/>
    </source>
</evidence>
<dbReference type="SUPFAM" id="SSF46894">
    <property type="entry name" value="C-terminal effector domain of the bipartite response regulators"/>
    <property type="match status" value="1"/>
</dbReference>
<dbReference type="InterPro" id="IPR036388">
    <property type="entry name" value="WH-like_DNA-bd_sf"/>
</dbReference>